<dbReference type="InterPro" id="IPR013955">
    <property type="entry name" value="Rep_factor-A_C"/>
</dbReference>
<dbReference type="PANTHER" id="PTHR35537">
    <property type="entry name" value="DNA DAMAGE-INDUCIBLE APOPTOSIS SUPPRESSOR PROTEIN DDIAS"/>
    <property type="match status" value="1"/>
</dbReference>
<dbReference type="Ensembl" id="ENSCPBT00000010675.1">
    <property type="protein sequence ID" value="ENSCPBP00000008897.1"/>
    <property type="gene ID" value="ENSCPBG00000006875.1"/>
</dbReference>
<evidence type="ECO:0000313" key="2">
    <source>
        <dbReference type="Ensembl" id="ENSCPBP00000008897.1"/>
    </source>
</evidence>
<dbReference type="InterPro" id="IPR012340">
    <property type="entry name" value="NA-bd_OB-fold"/>
</dbReference>
<dbReference type="GO" id="GO:1902230">
    <property type="term" value="P:negative regulation of intrinsic apoptotic signaling pathway in response to DNA damage"/>
    <property type="evidence" value="ECO:0007669"/>
    <property type="project" value="InterPro"/>
</dbReference>
<feature type="domain" description="Replication factor A C-terminal" evidence="1">
    <location>
        <begin position="18"/>
        <end position="101"/>
    </location>
</feature>
<reference evidence="2" key="2">
    <citation type="submission" date="2025-09" db="UniProtKB">
        <authorList>
            <consortium name="Ensembl"/>
        </authorList>
    </citation>
    <scope>IDENTIFICATION</scope>
</reference>
<dbReference type="PANTHER" id="PTHR35537:SF1">
    <property type="entry name" value="DNA DAMAGE-INDUCED APOPTOSIS SUPPRESSOR PROTEIN"/>
    <property type="match status" value="1"/>
</dbReference>
<dbReference type="Proteomes" id="UP000694380">
    <property type="component" value="Unplaced"/>
</dbReference>
<dbReference type="GeneTree" id="ENSGT00390000014932"/>
<reference evidence="2" key="1">
    <citation type="submission" date="2025-08" db="UniProtKB">
        <authorList>
            <consortium name="Ensembl"/>
        </authorList>
    </citation>
    <scope>IDENTIFICATION</scope>
</reference>
<dbReference type="Pfam" id="PF08646">
    <property type="entry name" value="Rep_fac-A_C"/>
    <property type="match status" value="1"/>
</dbReference>
<dbReference type="SUPFAM" id="SSF50249">
    <property type="entry name" value="Nucleic acid-binding proteins"/>
    <property type="match status" value="1"/>
</dbReference>
<dbReference type="Gene3D" id="2.40.50.140">
    <property type="entry name" value="Nucleic acid-binding proteins"/>
    <property type="match status" value="1"/>
</dbReference>
<proteinExistence type="predicted"/>
<protein>
    <submittedName>
        <fullName evidence="2">DNA damage induced apoptosis suppressor</fullName>
    </submittedName>
</protein>
<organism evidence="2 3">
    <name type="scientific">Chrysemys picta bellii</name>
    <name type="common">Western painted turtle</name>
    <name type="synonym">Emys bellii</name>
    <dbReference type="NCBI Taxonomy" id="8478"/>
    <lineage>
        <taxon>Eukaryota</taxon>
        <taxon>Metazoa</taxon>
        <taxon>Chordata</taxon>
        <taxon>Craniata</taxon>
        <taxon>Vertebrata</taxon>
        <taxon>Euteleostomi</taxon>
        <taxon>Archelosauria</taxon>
        <taxon>Testudinata</taxon>
        <taxon>Testudines</taxon>
        <taxon>Cryptodira</taxon>
        <taxon>Durocryptodira</taxon>
        <taxon>Testudinoidea</taxon>
        <taxon>Emydidae</taxon>
        <taxon>Chrysemys</taxon>
    </lineage>
</organism>
<name>A0A8C3FID9_CHRPI</name>
<evidence type="ECO:0000313" key="3">
    <source>
        <dbReference type="Proteomes" id="UP000694380"/>
    </source>
</evidence>
<evidence type="ECO:0000259" key="1">
    <source>
        <dbReference type="Pfam" id="PF08646"/>
    </source>
</evidence>
<gene>
    <name evidence="2" type="primary">DDIAS</name>
</gene>
<keyword evidence="3" id="KW-1185">Reference proteome</keyword>
<accession>A0A8C3FID9</accession>
<dbReference type="GO" id="GO:0005737">
    <property type="term" value="C:cytoplasm"/>
    <property type="evidence" value="ECO:0007669"/>
    <property type="project" value="TreeGrafter"/>
</dbReference>
<dbReference type="InterPro" id="IPR043522">
    <property type="entry name" value="DDIAS"/>
</dbReference>
<dbReference type="AlphaFoldDB" id="A0A8C3FID9"/>
<dbReference type="GO" id="GO:0005634">
    <property type="term" value="C:nucleus"/>
    <property type="evidence" value="ECO:0007669"/>
    <property type="project" value="TreeGrafter"/>
</dbReference>
<sequence>MGCGCHCKHMNGRRRLLAASVISVQNSSFVYPSCQNCFSKLILDSNRFNCLKCGCTGEAKDANYRYKLSLKVAGTSDLFDITVFGSSLEPFFGVTAGSLQRKPGVNI</sequence>